<dbReference type="AlphaFoldDB" id="A0AAD5IR72"/>
<reference evidence="2" key="1">
    <citation type="journal article" date="2022" name="Plant J.">
        <title>Strategies of tolerance reflected in two North American maple genomes.</title>
        <authorList>
            <person name="McEvoy S.L."/>
            <person name="Sezen U.U."/>
            <person name="Trouern-Trend A."/>
            <person name="McMahon S.M."/>
            <person name="Schaberg P.G."/>
            <person name="Yang J."/>
            <person name="Wegrzyn J.L."/>
            <person name="Swenson N.G."/>
        </authorList>
    </citation>
    <scope>NUCLEOTIDE SEQUENCE</scope>
    <source>
        <strain evidence="2">91603</strain>
    </source>
</reference>
<name>A0AAD5IR72_ACENE</name>
<dbReference type="EMBL" id="JAJSOW010000103">
    <property type="protein sequence ID" value="KAI9174331.1"/>
    <property type="molecule type" value="Genomic_DNA"/>
</dbReference>
<organism evidence="2 3">
    <name type="scientific">Acer negundo</name>
    <name type="common">Box elder</name>
    <dbReference type="NCBI Taxonomy" id="4023"/>
    <lineage>
        <taxon>Eukaryota</taxon>
        <taxon>Viridiplantae</taxon>
        <taxon>Streptophyta</taxon>
        <taxon>Embryophyta</taxon>
        <taxon>Tracheophyta</taxon>
        <taxon>Spermatophyta</taxon>
        <taxon>Magnoliopsida</taxon>
        <taxon>eudicotyledons</taxon>
        <taxon>Gunneridae</taxon>
        <taxon>Pentapetalae</taxon>
        <taxon>rosids</taxon>
        <taxon>malvids</taxon>
        <taxon>Sapindales</taxon>
        <taxon>Sapindaceae</taxon>
        <taxon>Hippocastanoideae</taxon>
        <taxon>Acereae</taxon>
        <taxon>Acer</taxon>
    </lineage>
</organism>
<gene>
    <name evidence="2" type="ORF">LWI28_015746</name>
</gene>
<accession>A0AAD5IR72</accession>
<evidence type="ECO:0000313" key="3">
    <source>
        <dbReference type="Proteomes" id="UP001064489"/>
    </source>
</evidence>
<dbReference type="Proteomes" id="UP001064489">
    <property type="component" value="Chromosome 8"/>
</dbReference>
<feature type="compositionally biased region" description="Acidic residues" evidence="1">
    <location>
        <begin position="164"/>
        <end position="174"/>
    </location>
</feature>
<comment type="caution">
    <text evidence="2">The sequence shown here is derived from an EMBL/GenBank/DDBJ whole genome shotgun (WGS) entry which is preliminary data.</text>
</comment>
<proteinExistence type="predicted"/>
<evidence type="ECO:0000313" key="2">
    <source>
        <dbReference type="EMBL" id="KAI9174331.1"/>
    </source>
</evidence>
<sequence length="185" mass="20520">MPRASKKQKDKGASGSGSSIEVCNPNFHVRLENNLGRAILSERNMDLNNLLGFEVSQMVDAMGWRQLERLDVGKIIRRAITQAARVDSLVMPFPALITYFCEQASLVLDEGDHIAQMDGSLNSRTFNDISTQRNEEGLQVLDTRKRRRRDDAAHAVERAAATADEAEDAAEEDLGVVPVGDRRPD</sequence>
<feature type="region of interest" description="Disordered" evidence="1">
    <location>
        <begin position="143"/>
        <end position="185"/>
    </location>
</feature>
<keyword evidence="3" id="KW-1185">Reference proteome</keyword>
<reference evidence="2" key="2">
    <citation type="submission" date="2023-02" db="EMBL/GenBank/DDBJ databases">
        <authorList>
            <person name="Swenson N.G."/>
            <person name="Wegrzyn J.L."/>
            <person name="Mcevoy S.L."/>
        </authorList>
    </citation>
    <scope>NUCLEOTIDE SEQUENCE</scope>
    <source>
        <strain evidence="2">91603</strain>
        <tissue evidence="2">Leaf</tissue>
    </source>
</reference>
<evidence type="ECO:0000256" key="1">
    <source>
        <dbReference type="SAM" id="MobiDB-lite"/>
    </source>
</evidence>
<protein>
    <submittedName>
        <fullName evidence="2">Uncharacterized protein</fullName>
    </submittedName>
</protein>